<comment type="caution">
    <text evidence="2">The sequence shown here is derived from an EMBL/GenBank/DDBJ whole genome shotgun (WGS) entry which is preliminary data.</text>
</comment>
<dbReference type="RefSeq" id="WP_380591435.1">
    <property type="nucleotide sequence ID" value="NZ_JBHSQJ010000254.1"/>
</dbReference>
<gene>
    <name evidence="2" type="ORF">ACFP3V_32025</name>
</gene>
<sequence length="125" mass="12644">MNEPLEPPPVHEPDGLSVVAEYEPDAPPWSPPDDPDTAASTMVVPLGDAAGVRAAPRIVPIWAEDTAAVEGVRVAGEGAAAEAVLGWRAMVADTVLAAASLTAAASGVWVRHDANCGVFSAHAGS</sequence>
<organism evidence="2 3">
    <name type="scientific">Streptacidiphilus monticola</name>
    <dbReference type="NCBI Taxonomy" id="2161674"/>
    <lineage>
        <taxon>Bacteria</taxon>
        <taxon>Bacillati</taxon>
        <taxon>Actinomycetota</taxon>
        <taxon>Actinomycetes</taxon>
        <taxon>Kitasatosporales</taxon>
        <taxon>Streptomycetaceae</taxon>
        <taxon>Streptacidiphilus</taxon>
    </lineage>
</organism>
<accession>A0ABW1GAP7</accession>
<dbReference type="Proteomes" id="UP001596174">
    <property type="component" value="Unassembled WGS sequence"/>
</dbReference>
<dbReference type="EMBL" id="JBHSQJ010000254">
    <property type="protein sequence ID" value="MFC5911821.1"/>
    <property type="molecule type" value="Genomic_DNA"/>
</dbReference>
<evidence type="ECO:0000256" key="1">
    <source>
        <dbReference type="SAM" id="MobiDB-lite"/>
    </source>
</evidence>
<name>A0ABW1GAP7_9ACTN</name>
<evidence type="ECO:0000313" key="3">
    <source>
        <dbReference type="Proteomes" id="UP001596174"/>
    </source>
</evidence>
<feature type="region of interest" description="Disordered" evidence="1">
    <location>
        <begin position="21"/>
        <end position="40"/>
    </location>
</feature>
<proteinExistence type="predicted"/>
<reference evidence="3" key="1">
    <citation type="journal article" date="2019" name="Int. J. Syst. Evol. Microbiol.">
        <title>The Global Catalogue of Microorganisms (GCM) 10K type strain sequencing project: providing services to taxonomists for standard genome sequencing and annotation.</title>
        <authorList>
            <consortium name="The Broad Institute Genomics Platform"/>
            <consortium name="The Broad Institute Genome Sequencing Center for Infectious Disease"/>
            <person name="Wu L."/>
            <person name="Ma J."/>
        </authorList>
    </citation>
    <scope>NUCLEOTIDE SEQUENCE [LARGE SCALE GENOMIC DNA]</scope>
    <source>
        <strain evidence="3">JCM 4816</strain>
    </source>
</reference>
<keyword evidence="3" id="KW-1185">Reference proteome</keyword>
<protein>
    <submittedName>
        <fullName evidence="2">Uncharacterized protein</fullName>
    </submittedName>
</protein>
<evidence type="ECO:0000313" key="2">
    <source>
        <dbReference type="EMBL" id="MFC5911821.1"/>
    </source>
</evidence>